<sequence length="93" mass="10111">MDLMEFITNMYVPIIVVACLVVGYISKKWIKDVDNKYIPTIVFVLGIVLGLFMNGLTVEAGVAGAVSGLASTGLHQMFTRLIEGKSDDSEVNE</sequence>
<feature type="transmembrane region" description="Helical" evidence="1">
    <location>
        <begin position="37"/>
        <end position="56"/>
    </location>
</feature>
<gene>
    <name evidence="2" type="ORF">INF20_05400</name>
</gene>
<accession>A0ABR9QXW0</accession>
<protein>
    <submittedName>
        <fullName evidence="2">Phage holin family protein</fullName>
    </submittedName>
</protein>
<dbReference type="RefSeq" id="WP_226385364.1">
    <property type="nucleotide sequence ID" value="NZ_JADCKA010000008.1"/>
</dbReference>
<dbReference type="InterPro" id="IPR032111">
    <property type="entry name" value="Clostridium_phage_holin"/>
</dbReference>
<evidence type="ECO:0000313" key="3">
    <source>
        <dbReference type="Proteomes" id="UP001516588"/>
    </source>
</evidence>
<dbReference type="EMBL" id="JADCKA010000008">
    <property type="protein sequence ID" value="MBE5035715.1"/>
    <property type="molecule type" value="Genomic_DNA"/>
</dbReference>
<name>A0ABR9QXW0_9FIRM</name>
<feature type="transmembrane region" description="Helical" evidence="1">
    <location>
        <begin position="6"/>
        <end position="25"/>
    </location>
</feature>
<evidence type="ECO:0000256" key="1">
    <source>
        <dbReference type="SAM" id="Phobius"/>
    </source>
</evidence>
<evidence type="ECO:0000313" key="2">
    <source>
        <dbReference type="EMBL" id="MBE5035715.1"/>
    </source>
</evidence>
<organism evidence="2 3">
    <name type="scientific">Gallibacter intestinalis</name>
    <dbReference type="NCBI Taxonomy" id="2779356"/>
    <lineage>
        <taxon>Bacteria</taxon>
        <taxon>Bacillati</taxon>
        <taxon>Bacillota</taxon>
        <taxon>Clostridia</taxon>
        <taxon>Eubacteriales</taxon>
        <taxon>Eubacteriaceae</taxon>
        <taxon>Gallibacter</taxon>
    </lineage>
</organism>
<keyword evidence="3" id="KW-1185">Reference proteome</keyword>
<keyword evidence="1" id="KW-1133">Transmembrane helix</keyword>
<proteinExistence type="predicted"/>
<dbReference type="Pfam" id="PF16079">
    <property type="entry name" value="Phage_holin_5_2"/>
    <property type="match status" value="1"/>
</dbReference>
<keyword evidence="1" id="KW-0472">Membrane</keyword>
<dbReference type="Proteomes" id="UP001516588">
    <property type="component" value="Unassembled WGS sequence"/>
</dbReference>
<keyword evidence="1" id="KW-0812">Transmembrane</keyword>
<comment type="caution">
    <text evidence="2">The sequence shown here is derived from an EMBL/GenBank/DDBJ whole genome shotgun (WGS) entry which is preliminary data.</text>
</comment>
<reference evidence="2 3" key="1">
    <citation type="submission" date="2020-10" db="EMBL/GenBank/DDBJ databases">
        <title>ChiBAC.</title>
        <authorList>
            <person name="Zenner C."/>
            <person name="Hitch T.C.A."/>
            <person name="Clavel T."/>
        </authorList>
    </citation>
    <scope>NUCLEOTIDE SEQUENCE [LARGE SCALE GENOMIC DNA]</scope>
    <source>
        <strain evidence="2 3">DSM 108706</strain>
    </source>
</reference>